<dbReference type="PROSITE" id="PS51257">
    <property type="entry name" value="PROKAR_LIPOPROTEIN"/>
    <property type="match status" value="1"/>
</dbReference>
<evidence type="ECO:0008006" key="3">
    <source>
        <dbReference type="Google" id="ProtNLM"/>
    </source>
</evidence>
<dbReference type="EMBL" id="LTDF01000161">
    <property type="protein sequence ID" value="KXT43103.1"/>
    <property type="molecule type" value="Genomic_DNA"/>
</dbReference>
<gene>
    <name evidence="1" type="ORF">HMPREF2531_04385</name>
</gene>
<sequence length="240" mass="26721">MKTMIMTWLCVSLFSFCSCQKDLIEYEAGDIKVCIEEGDEWLHNFPLFLGIKKKNPPQIAIWMEDINGNYLSTLYASHKIATQSWQSAGGNRRKEALPHWCYSRGVKYEDGLYLPTQKEPLTDGISGATPRSSFDVKLHLTDKLKQFRIKVEINHSTDFNDYYPKSAKEGDANYSGSKEGSGQPAVVYSADIDLASGKKSFEATLLGHSSPDGTSGEINADLSTLTTALHIVKRITVNVQ</sequence>
<dbReference type="Proteomes" id="UP000070319">
    <property type="component" value="Unassembled WGS sequence"/>
</dbReference>
<proteinExistence type="predicted"/>
<evidence type="ECO:0000313" key="1">
    <source>
        <dbReference type="EMBL" id="KXT43103.1"/>
    </source>
</evidence>
<reference evidence="1 2" key="1">
    <citation type="submission" date="2016-02" db="EMBL/GenBank/DDBJ databases">
        <authorList>
            <person name="Wen L."/>
            <person name="He K."/>
            <person name="Yang H."/>
        </authorList>
    </citation>
    <scope>NUCLEOTIDE SEQUENCE [LARGE SCALE GENOMIC DNA]</scope>
    <source>
        <strain evidence="1 2">KLE1704</strain>
    </source>
</reference>
<organism evidence="1">
    <name type="scientific">Bacteroides intestinalis</name>
    <dbReference type="NCBI Taxonomy" id="329854"/>
    <lineage>
        <taxon>Bacteria</taxon>
        <taxon>Pseudomonadati</taxon>
        <taxon>Bacteroidota</taxon>
        <taxon>Bacteroidia</taxon>
        <taxon>Bacteroidales</taxon>
        <taxon>Bacteroidaceae</taxon>
        <taxon>Bacteroides</taxon>
    </lineage>
</organism>
<dbReference type="AlphaFoldDB" id="A0A139KV64"/>
<dbReference type="PATRIC" id="fig|329854.7.peg.4461"/>
<comment type="caution">
    <text evidence="1">The sequence shown here is derived from an EMBL/GenBank/DDBJ whole genome shotgun (WGS) entry which is preliminary data.</text>
</comment>
<protein>
    <recommendedName>
        <fullName evidence="3">DUF2271 domain-containing protein</fullName>
    </recommendedName>
</protein>
<accession>A0A139KV64</accession>
<evidence type="ECO:0000313" key="2">
    <source>
        <dbReference type="Proteomes" id="UP000070319"/>
    </source>
</evidence>
<name>A0A139KV64_9BACE</name>